<dbReference type="RefSeq" id="WP_013422148.1">
    <property type="nucleotide sequence ID" value="NC_014666.1"/>
</dbReference>
<feature type="region of interest" description="Disordered" evidence="1">
    <location>
        <begin position="1"/>
        <end position="29"/>
    </location>
</feature>
<evidence type="ECO:0008006" key="4">
    <source>
        <dbReference type="Google" id="ProtNLM"/>
    </source>
</evidence>
<dbReference type="HOGENOM" id="CLU_133073_0_0_11"/>
<sequence>MSPRRGGSAGRPRKDRHREDEQESRPGWLVESVVINGEDWSQRPVTGAASGKSYRCPGCDHEISPGVPHMVVWPSGRTDSRRHWHTPCWARRRAGGRPYRAPY</sequence>
<organism evidence="2 3">
    <name type="scientific">Pseudofrankia inefficax (strain DSM 45817 / CECT 9037 / DDB 130130 / EuI1c)</name>
    <name type="common">Frankia inefficax</name>
    <dbReference type="NCBI Taxonomy" id="298654"/>
    <lineage>
        <taxon>Bacteria</taxon>
        <taxon>Bacillati</taxon>
        <taxon>Actinomycetota</taxon>
        <taxon>Actinomycetes</taxon>
        <taxon>Frankiales</taxon>
        <taxon>Frankiaceae</taxon>
        <taxon>Pseudofrankia</taxon>
    </lineage>
</organism>
<dbReference type="InParanoid" id="E3IXL0"/>
<dbReference type="EMBL" id="CP002299">
    <property type="protein sequence ID" value="ADP79027.1"/>
    <property type="molecule type" value="Genomic_DNA"/>
</dbReference>
<gene>
    <name evidence="2" type="ordered locus">FraEuI1c_0954</name>
</gene>
<proteinExistence type="predicted"/>
<dbReference type="AlphaFoldDB" id="E3IXL0"/>
<accession>E3IXL0</accession>
<evidence type="ECO:0000256" key="1">
    <source>
        <dbReference type="SAM" id="MobiDB-lite"/>
    </source>
</evidence>
<dbReference type="KEGG" id="fri:FraEuI1c_0954"/>
<dbReference type="Proteomes" id="UP000002484">
    <property type="component" value="Chromosome"/>
</dbReference>
<evidence type="ECO:0000313" key="3">
    <source>
        <dbReference type="Proteomes" id="UP000002484"/>
    </source>
</evidence>
<reference evidence="2 3" key="1">
    <citation type="submission" date="2010-10" db="EMBL/GenBank/DDBJ databases">
        <title>Complete sequence of Frankia sp. EuI1c.</title>
        <authorList>
            <consortium name="US DOE Joint Genome Institute"/>
            <person name="Lucas S."/>
            <person name="Copeland A."/>
            <person name="Lapidus A."/>
            <person name="Cheng J.-F."/>
            <person name="Bruce D."/>
            <person name="Goodwin L."/>
            <person name="Pitluck S."/>
            <person name="Chertkov O."/>
            <person name="Detter J.C."/>
            <person name="Han C."/>
            <person name="Tapia R."/>
            <person name="Land M."/>
            <person name="Hauser L."/>
            <person name="Jeffries C."/>
            <person name="Kyrpides N."/>
            <person name="Ivanova N."/>
            <person name="Mikhailova N."/>
            <person name="Beauchemin N."/>
            <person name="Sen A."/>
            <person name="Sur S.A."/>
            <person name="Gtari M."/>
            <person name="Wall L."/>
            <person name="Tisa L."/>
            <person name="Woyke T."/>
        </authorList>
    </citation>
    <scope>NUCLEOTIDE SEQUENCE [LARGE SCALE GENOMIC DNA]</scope>
    <source>
        <strain evidence="3">DSM 45817 / CECT 9037 / EuI1c</strain>
    </source>
</reference>
<protein>
    <recommendedName>
        <fullName evidence="4">ATP/GTP-binding protein</fullName>
    </recommendedName>
</protein>
<keyword evidence="3" id="KW-1185">Reference proteome</keyword>
<dbReference type="STRING" id="298654.FraEuI1c_0954"/>
<evidence type="ECO:0000313" key="2">
    <source>
        <dbReference type="EMBL" id="ADP79027.1"/>
    </source>
</evidence>
<dbReference type="eggNOG" id="ENOG5032YDP">
    <property type="taxonomic scope" value="Bacteria"/>
</dbReference>
<name>E3IXL0_PSEI1</name>